<reference evidence="1 2" key="1">
    <citation type="journal article" date="2013" name="Curr. Biol.">
        <title>The Genome of the Foraminiferan Reticulomyxa filosa.</title>
        <authorList>
            <person name="Glockner G."/>
            <person name="Hulsmann N."/>
            <person name="Schleicher M."/>
            <person name="Noegel A.A."/>
            <person name="Eichinger L."/>
            <person name="Gallinger C."/>
            <person name="Pawlowski J."/>
            <person name="Sierra R."/>
            <person name="Euteneuer U."/>
            <person name="Pillet L."/>
            <person name="Moustafa A."/>
            <person name="Platzer M."/>
            <person name="Groth M."/>
            <person name="Szafranski K."/>
            <person name="Schliwa M."/>
        </authorList>
    </citation>
    <scope>NUCLEOTIDE SEQUENCE [LARGE SCALE GENOMIC DNA]</scope>
</reference>
<evidence type="ECO:0000313" key="2">
    <source>
        <dbReference type="Proteomes" id="UP000023152"/>
    </source>
</evidence>
<evidence type="ECO:0000313" key="1">
    <source>
        <dbReference type="EMBL" id="ETO27672.1"/>
    </source>
</evidence>
<proteinExistence type="predicted"/>
<comment type="caution">
    <text evidence="1">The sequence shown here is derived from an EMBL/GenBank/DDBJ whole genome shotgun (WGS) entry which is preliminary data.</text>
</comment>
<organism evidence="1 2">
    <name type="scientific">Reticulomyxa filosa</name>
    <dbReference type="NCBI Taxonomy" id="46433"/>
    <lineage>
        <taxon>Eukaryota</taxon>
        <taxon>Sar</taxon>
        <taxon>Rhizaria</taxon>
        <taxon>Retaria</taxon>
        <taxon>Foraminifera</taxon>
        <taxon>Monothalamids</taxon>
        <taxon>Reticulomyxidae</taxon>
        <taxon>Reticulomyxa</taxon>
    </lineage>
</organism>
<dbReference type="AlphaFoldDB" id="X6NQN3"/>
<accession>X6NQN3</accession>
<protein>
    <submittedName>
        <fullName evidence="1">Uncharacterized protein</fullName>
    </submittedName>
</protein>
<dbReference type="Proteomes" id="UP000023152">
    <property type="component" value="Unassembled WGS sequence"/>
</dbReference>
<sequence>MHVLSSLWQRQKECVEKLEPMDKGLGDPGYENSSTHYNTSIAKSYFALEQQVMSVRPDLRHYKFRSIREFVGAIKQEFPKVSPYCDKYIELYELARFSNYKCTQQEFNEFFDLCKNMLNALHN</sequence>
<name>X6NQN3_RETFI</name>
<keyword evidence="2" id="KW-1185">Reference proteome</keyword>
<dbReference type="EMBL" id="ASPP01007112">
    <property type="protein sequence ID" value="ETO27672.1"/>
    <property type="molecule type" value="Genomic_DNA"/>
</dbReference>
<gene>
    <name evidence="1" type="ORF">RFI_09462</name>
</gene>